<evidence type="ECO:0000256" key="3">
    <source>
        <dbReference type="ARBA" id="ARBA00022741"/>
    </source>
</evidence>
<gene>
    <name evidence="10" type="primary">gluQRS</name>
    <name evidence="7" type="synonym">gluQ</name>
    <name evidence="10" type="ORF">JTE88_00850</name>
</gene>
<comment type="function">
    <text evidence="7">Catalyzes the tRNA-independent activation of glutamate in presence of ATP and the subsequent transfer of glutamate onto a tRNA(Asp). Glutamate is transferred on the 2-amino-5-(4,5-dihydroxy-2-cyclopenten-1-yl) moiety of the queuosine in the wobble position of the QUC anticodon.</text>
</comment>
<dbReference type="PROSITE" id="PS00178">
    <property type="entry name" value="AA_TRNA_LIGASE_I"/>
    <property type="match status" value="1"/>
</dbReference>
<keyword evidence="11" id="KW-1185">Reference proteome</keyword>
<dbReference type="PRINTS" id="PR00987">
    <property type="entry name" value="TRNASYNTHGLU"/>
</dbReference>
<comment type="similarity">
    <text evidence="7">Belongs to the class-I aminoacyl-tRNA synthetase family. GluQ subfamily.</text>
</comment>
<keyword evidence="1 7" id="KW-0436">Ligase</keyword>
<comment type="cofactor">
    <cofactor evidence="7">
        <name>Zn(2+)</name>
        <dbReference type="ChEBI" id="CHEBI:29105"/>
    </cofactor>
    <text evidence="7">Binds 1 zinc ion per subunit.</text>
</comment>
<name>A0ABX7IJR7_9ACTO</name>
<feature type="binding site" evidence="7">
    <location>
        <position position="210"/>
    </location>
    <ligand>
        <name>L-glutamate</name>
        <dbReference type="ChEBI" id="CHEBI:29985"/>
    </ligand>
</feature>
<keyword evidence="2 7" id="KW-0479">Metal-binding</keyword>
<dbReference type="SUPFAM" id="SSF52374">
    <property type="entry name" value="Nucleotidylyl transferase"/>
    <property type="match status" value="1"/>
</dbReference>
<feature type="short sequence motif" description="'HIGH' region" evidence="7">
    <location>
        <begin position="18"/>
        <end position="28"/>
    </location>
</feature>
<dbReference type="EMBL" id="CP070228">
    <property type="protein sequence ID" value="QRV02345.1"/>
    <property type="molecule type" value="Genomic_DNA"/>
</dbReference>
<evidence type="ECO:0000256" key="6">
    <source>
        <dbReference type="ARBA" id="ARBA00023146"/>
    </source>
</evidence>
<sequence>MMNEETSVGCEGLGRFAPSPTGDFHLGNLRTALLAWAFARHSGRGFHMRMEDLDERSRPPFVDSQLRDLEALGVDWDGPVVFQSQRLNRYAEIFDQMMKAGQLYECYCTRKELAAVASAPHRPPGSYPGTCRDLLPEQRQAGREKLASLNRGPAFRLAANDVEGDVVDRQCGSYRGAIDDLVIRRGDGVYSYNFVSVVDDAEFGVTQIVRGDDLLPSTPRQVYLQHVLGYATPEYAHVPLVLNSQGARLAKRDGAVTIAQLAEFGWEVGDIISLLATSLKMRISSLGVSEIRSATEFLAAFDPAALPRSPWMVDVDSLTAGPTSFFASLRDIEPGR</sequence>
<evidence type="ECO:0000313" key="11">
    <source>
        <dbReference type="Proteomes" id="UP000602653"/>
    </source>
</evidence>
<evidence type="ECO:0000256" key="4">
    <source>
        <dbReference type="ARBA" id="ARBA00022833"/>
    </source>
</evidence>
<dbReference type="NCBIfam" id="NF004314">
    <property type="entry name" value="PRK05710.1-3"/>
    <property type="match status" value="1"/>
</dbReference>
<evidence type="ECO:0000256" key="5">
    <source>
        <dbReference type="ARBA" id="ARBA00022840"/>
    </source>
</evidence>
<evidence type="ECO:0000256" key="7">
    <source>
        <dbReference type="HAMAP-Rule" id="MF_01428"/>
    </source>
</evidence>
<evidence type="ECO:0000256" key="1">
    <source>
        <dbReference type="ARBA" id="ARBA00022598"/>
    </source>
</evidence>
<feature type="domain" description="Glutamyl/glutaminyl-tRNA synthetase class Ib catalytic" evidence="9">
    <location>
        <begin position="15"/>
        <end position="319"/>
    </location>
</feature>
<dbReference type="PANTHER" id="PTHR43311">
    <property type="entry name" value="GLUTAMATE--TRNA LIGASE"/>
    <property type="match status" value="1"/>
</dbReference>
<dbReference type="Gene3D" id="3.40.50.620">
    <property type="entry name" value="HUPs"/>
    <property type="match status" value="1"/>
</dbReference>
<feature type="binding site" evidence="7">
    <location>
        <position position="251"/>
    </location>
    <ligand>
        <name>ATP</name>
        <dbReference type="ChEBI" id="CHEBI:30616"/>
    </ligand>
</feature>
<dbReference type="InterPro" id="IPR022380">
    <property type="entry name" value="Glu-Q_tRNA(Asp)_Synthase"/>
</dbReference>
<dbReference type="HAMAP" id="MF_01428">
    <property type="entry name" value="Glu_Q_tRNA_synth"/>
    <property type="match status" value="1"/>
</dbReference>
<protein>
    <recommendedName>
        <fullName evidence="7">Glutamyl-Q tRNA(Asp) synthetase</fullName>
        <shortName evidence="7">Glu-Q-RSs</shortName>
        <ecNumber evidence="7">6.1.1.-</ecNumber>
    </recommendedName>
</protein>
<feature type="binding site" evidence="7">
    <location>
        <position position="131"/>
    </location>
    <ligand>
        <name>Zn(2+)</name>
        <dbReference type="ChEBI" id="CHEBI:29105"/>
    </ligand>
</feature>
<dbReference type="GO" id="GO:0016874">
    <property type="term" value="F:ligase activity"/>
    <property type="evidence" value="ECO:0007669"/>
    <property type="project" value="UniProtKB-KW"/>
</dbReference>
<feature type="binding site" evidence="7">
    <location>
        <position position="192"/>
    </location>
    <ligand>
        <name>L-glutamate</name>
        <dbReference type="ChEBI" id="CHEBI:29985"/>
    </ligand>
</feature>
<evidence type="ECO:0000259" key="9">
    <source>
        <dbReference type="Pfam" id="PF00749"/>
    </source>
</evidence>
<dbReference type="InterPro" id="IPR014729">
    <property type="entry name" value="Rossmann-like_a/b/a_fold"/>
</dbReference>
<feature type="binding site" evidence="7">
    <location>
        <position position="51"/>
    </location>
    <ligand>
        <name>L-glutamate</name>
        <dbReference type="ChEBI" id="CHEBI:29985"/>
    </ligand>
</feature>
<dbReference type="InterPro" id="IPR000924">
    <property type="entry name" value="Glu/Gln-tRNA-synth"/>
</dbReference>
<keyword evidence="3 7" id="KW-0547">Nucleotide-binding</keyword>
<accession>A0ABX7IJR7</accession>
<dbReference type="PANTHER" id="PTHR43311:SF1">
    <property type="entry name" value="GLUTAMYL-Q TRNA(ASP) SYNTHETASE"/>
    <property type="match status" value="1"/>
</dbReference>
<feature type="binding site" evidence="7">
    <location>
        <position position="108"/>
    </location>
    <ligand>
        <name>Zn(2+)</name>
        <dbReference type="ChEBI" id="CHEBI:29105"/>
    </ligand>
</feature>
<proteinExistence type="inferred from homology"/>
<dbReference type="InterPro" id="IPR049940">
    <property type="entry name" value="GluQ/Sye"/>
</dbReference>
<keyword evidence="8" id="KW-0648">Protein biosynthesis</keyword>
<feature type="binding site" evidence="7">
    <location>
        <position position="106"/>
    </location>
    <ligand>
        <name>Zn(2+)</name>
        <dbReference type="ChEBI" id="CHEBI:29105"/>
    </ligand>
</feature>
<keyword evidence="4 7" id="KW-0862">Zinc</keyword>
<dbReference type="InterPro" id="IPR001412">
    <property type="entry name" value="aa-tRNA-synth_I_CS"/>
</dbReference>
<feature type="binding site" evidence="7">
    <location>
        <position position="127"/>
    </location>
    <ligand>
        <name>Zn(2+)</name>
        <dbReference type="ChEBI" id="CHEBI:29105"/>
    </ligand>
</feature>
<feature type="binding site" evidence="7">
    <location>
        <begin position="15"/>
        <end position="19"/>
    </location>
    <ligand>
        <name>L-glutamate</name>
        <dbReference type="ChEBI" id="CHEBI:29985"/>
    </ligand>
</feature>
<evidence type="ECO:0000256" key="2">
    <source>
        <dbReference type="ARBA" id="ARBA00022723"/>
    </source>
</evidence>
<dbReference type="InterPro" id="IPR020058">
    <property type="entry name" value="Glu/Gln-tRNA-synth_Ib_cat-dom"/>
</dbReference>
<keyword evidence="5 7" id="KW-0067">ATP-binding</keyword>
<dbReference type="NCBIfam" id="NF004315">
    <property type="entry name" value="PRK05710.1-4"/>
    <property type="match status" value="1"/>
</dbReference>
<keyword evidence="6 7" id="KW-0030">Aminoacyl-tRNA synthetase</keyword>
<dbReference type="Proteomes" id="UP000602653">
    <property type="component" value="Chromosome"/>
</dbReference>
<reference evidence="10 11" key="1">
    <citation type="submission" date="2021-02" db="EMBL/GenBank/DDBJ databases">
        <title>Complete Genome Sequence of Arcanobacterium phocisimile strain DSM 26142T from a harbour seal.</title>
        <authorList>
            <person name="Borowiak M."/>
            <person name="Alssahen M."/>
            <person name="Malorny B."/>
            <person name="Laemmler C."/>
            <person name="Siebert U."/>
            <person name="Ploetz M."/>
            <person name="Abdulmawjood A."/>
        </authorList>
    </citation>
    <scope>NUCLEOTIDE SEQUENCE [LARGE SCALE GENOMIC DNA]</scope>
    <source>
        <strain evidence="10 11">DSM 26142</strain>
    </source>
</reference>
<evidence type="ECO:0000256" key="8">
    <source>
        <dbReference type="RuleBase" id="RU363037"/>
    </source>
</evidence>
<evidence type="ECO:0000313" key="10">
    <source>
        <dbReference type="EMBL" id="QRV02345.1"/>
    </source>
</evidence>
<dbReference type="EC" id="6.1.1.-" evidence="7"/>
<organism evidence="10 11">
    <name type="scientific">Arcanobacterium phocisimile</name>
    <dbReference type="NCBI Taxonomy" id="1302235"/>
    <lineage>
        <taxon>Bacteria</taxon>
        <taxon>Bacillati</taxon>
        <taxon>Actinomycetota</taxon>
        <taxon>Actinomycetes</taxon>
        <taxon>Actinomycetales</taxon>
        <taxon>Actinomycetaceae</taxon>
        <taxon>Arcanobacterium</taxon>
    </lineage>
</organism>
<dbReference type="Pfam" id="PF00749">
    <property type="entry name" value="tRNA-synt_1c"/>
    <property type="match status" value="1"/>
</dbReference>
<feature type="short sequence motif" description="'KMSKS' region" evidence="7">
    <location>
        <begin position="248"/>
        <end position="252"/>
    </location>
</feature>